<dbReference type="AlphaFoldDB" id="A0A2V2MZ04"/>
<dbReference type="EMBL" id="QGMZ01000019">
    <property type="protein sequence ID" value="PWR73374.1"/>
    <property type="molecule type" value="Genomic_DNA"/>
</dbReference>
<sequence>MQKMKCSICGHVFDPDKGDKDAPPGTDFQNLPDGWVCPVCLAAKGMFRPI</sequence>
<evidence type="ECO:0000256" key="6">
    <source>
        <dbReference type="RuleBase" id="RU003820"/>
    </source>
</evidence>
<evidence type="ECO:0000313" key="9">
    <source>
        <dbReference type="Proteomes" id="UP000245934"/>
    </source>
</evidence>
<keyword evidence="9" id="KW-1185">Reference proteome</keyword>
<comment type="caution">
    <text evidence="8">The sequence shown here is derived from an EMBL/GenBank/DDBJ whole genome shotgun (WGS) entry which is preliminary data.</text>
</comment>
<gene>
    <name evidence="8" type="ORF">DLD82_10755</name>
</gene>
<accession>A0A2V2MZ04</accession>
<name>A0A2V2MZ04_9EURY</name>
<dbReference type="GO" id="GO:0043448">
    <property type="term" value="P:alkane catabolic process"/>
    <property type="evidence" value="ECO:0007669"/>
    <property type="project" value="TreeGrafter"/>
</dbReference>
<feature type="domain" description="Rubredoxin-like" evidence="7">
    <location>
        <begin position="1"/>
        <end position="50"/>
    </location>
</feature>
<dbReference type="SUPFAM" id="SSF57802">
    <property type="entry name" value="Rubredoxin-like"/>
    <property type="match status" value="1"/>
</dbReference>
<evidence type="ECO:0000313" key="8">
    <source>
        <dbReference type="EMBL" id="PWR73374.1"/>
    </source>
</evidence>
<comment type="cofactor">
    <cofactor evidence="6">
        <name>Fe(3+)</name>
        <dbReference type="ChEBI" id="CHEBI:29034"/>
    </cofactor>
</comment>
<comment type="function">
    <text evidence="1">Rubredoxin is a small nonheme, iron protein lacking acid-labile sulfide. Its single Fe, chelated to 4 Cys, functions as an electron acceptor and may also stabilize the conformation of the molecule.</text>
</comment>
<dbReference type="PANTHER" id="PTHR47627:SF1">
    <property type="entry name" value="RUBREDOXIN-1-RELATED"/>
    <property type="match status" value="1"/>
</dbReference>
<organism evidence="8 9">
    <name type="scientific">Methanospirillum stamsii</name>
    <dbReference type="NCBI Taxonomy" id="1277351"/>
    <lineage>
        <taxon>Archaea</taxon>
        <taxon>Methanobacteriati</taxon>
        <taxon>Methanobacteriota</taxon>
        <taxon>Stenosarchaea group</taxon>
        <taxon>Methanomicrobia</taxon>
        <taxon>Methanomicrobiales</taxon>
        <taxon>Methanospirillaceae</taxon>
        <taxon>Methanospirillum</taxon>
    </lineage>
</organism>
<evidence type="ECO:0000256" key="3">
    <source>
        <dbReference type="ARBA" id="ARBA00022723"/>
    </source>
</evidence>
<dbReference type="InterPro" id="IPR024935">
    <property type="entry name" value="Rubredoxin_dom"/>
</dbReference>
<keyword evidence="3 6" id="KW-0479">Metal-binding</keyword>
<dbReference type="PANTHER" id="PTHR47627">
    <property type="entry name" value="RUBREDOXIN"/>
    <property type="match status" value="1"/>
</dbReference>
<dbReference type="CDD" id="cd00730">
    <property type="entry name" value="rubredoxin"/>
    <property type="match status" value="1"/>
</dbReference>
<comment type="similarity">
    <text evidence="6">Belongs to the rubredoxin family.</text>
</comment>
<evidence type="ECO:0000256" key="4">
    <source>
        <dbReference type="ARBA" id="ARBA00022982"/>
    </source>
</evidence>
<dbReference type="Pfam" id="PF00301">
    <property type="entry name" value="Rubredoxin"/>
    <property type="match status" value="1"/>
</dbReference>
<dbReference type="Proteomes" id="UP000245934">
    <property type="component" value="Unassembled WGS sequence"/>
</dbReference>
<dbReference type="InterPro" id="IPR024934">
    <property type="entry name" value="Rubredoxin-like_dom"/>
</dbReference>
<dbReference type="GO" id="GO:0009055">
    <property type="term" value="F:electron transfer activity"/>
    <property type="evidence" value="ECO:0007669"/>
    <property type="project" value="TreeGrafter"/>
</dbReference>
<dbReference type="PROSITE" id="PS50903">
    <property type="entry name" value="RUBREDOXIN_LIKE"/>
    <property type="match status" value="1"/>
</dbReference>
<evidence type="ECO:0000256" key="5">
    <source>
        <dbReference type="ARBA" id="ARBA00023004"/>
    </source>
</evidence>
<evidence type="ECO:0000256" key="2">
    <source>
        <dbReference type="ARBA" id="ARBA00022448"/>
    </source>
</evidence>
<reference evidence="8 9" key="1">
    <citation type="submission" date="2018-05" db="EMBL/GenBank/DDBJ databases">
        <title>Draft genome of Methanospirillum stamsii Pt1.</title>
        <authorList>
            <person name="Dueholm M.S."/>
            <person name="Nielsen P.H."/>
            <person name="Bakmann L.F."/>
            <person name="Otzen D.E."/>
        </authorList>
    </citation>
    <scope>NUCLEOTIDE SEQUENCE [LARGE SCALE GENOMIC DNA]</scope>
    <source>
        <strain evidence="8 9">Pt1</strain>
    </source>
</reference>
<evidence type="ECO:0000256" key="1">
    <source>
        <dbReference type="ARBA" id="ARBA00002360"/>
    </source>
</evidence>
<proteinExistence type="inferred from homology"/>
<dbReference type="InterPro" id="IPR050526">
    <property type="entry name" value="Rubredoxin_ET"/>
</dbReference>
<dbReference type="PRINTS" id="PR00163">
    <property type="entry name" value="RUBREDOXIN"/>
</dbReference>
<protein>
    <recommendedName>
        <fullName evidence="6">Rubredoxin</fullName>
    </recommendedName>
</protein>
<dbReference type="GO" id="GO:0005506">
    <property type="term" value="F:iron ion binding"/>
    <property type="evidence" value="ECO:0007669"/>
    <property type="project" value="UniProtKB-UniRule"/>
</dbReference>
<evidence type="ECO:0000259" key="7">
    <source>
        <dbReference type="PROSITE" id="PS50903"/>
    </source>
</evidence>
<keyword evidence="2" id="KW-0813">Transport</keyword>
<dbReference type="Gene3D" id="2.20.28.10">
    <property type="match status" value="1"/>
</dbReference>
<keyword evidence="5 6" id="KW-0408">Iron</keyword>
<keyword evidence="4 6" id="KW-0249">Electron transport</keyword>